<keyword evidence="6 16" id="KW-0808">Transferase</keyword>
<dbReference type="AlphaFoldDB" id="A0A9D9INJ1"/>
<dbReference type="Gene3D" id="3.40.50.620">
    <property type="entry name" value="HUPs"/>
    <property type="match status" value="1"/>
</dbReference>
<comment type="pathway">
    <text evidence="2">Cofactor biosynthesis; NAD(+) biosynthesis; deamido-NAD(+) from nicotinate D-ribonucleotide: step 1/1.</text>
</comment>
<evidence type="ECO:0000256" key="8">
    <source>
        <dbReference type="ARBA" id="ARBA00022741"/>
    </source>
</evidence>
<evidence type="ECO:0000256" key="7">
    <source>
        <dbReference type="ARBA" id="ARBA00022695"/>
    </source>
</evidence>
<dbReference type="GO" id="GO:0005524">
    <property type="term" value="F:ATP binding"/>
    <property type="evidence" value="ECO:0007669"/>
    <property type="project" value="UniProtKB-KW"/>
</dbReference>
<evidence type="ECO:0000256" key="1">
    <source>
        <dbReference type="ARBA" id="ARBA00002324"/>
    </source>
</evidence>
<dbReference type="PANTHER" id="PTHR39321:SF3">
    <property type="entry name" value="PHOSPHOPANTETHEINE ADENYLYLTRANSFERASE"/>
    <property type="match status" value="1"/>
</dbReference>
<organism evidence="16 17">
    <name type="scientific">Candidatus Limisoma faecipullorum</name>
    <dbReference type="NCBI Taxonomy" id="2840854"/>
    <lineage>
        <taxon>Bacteria</taxon>
        <taxon>Pseudomonadati</taxon>
        <taxon>Bacteroidota</taxon>
        <taxon>Bacteroidia</taxon>
        <taxon>Bacteroidales</taxon>
        <taxon>Candidatus Limisoma</taxon>
    </lineage>
</organism>
<evidence type="ECO:0000256" key="3">
    <source>
        <dbReference type="ARBA" id="ARBA00009014"/>
    </source>
</evidence>
<evidence type="ECO:0000256" key="13">
    <source>
        <dbReference type="ARBA" id="ARBA00033353"/>
    </source>
</evidence>
<evidence type="ECO:0000256" key="2">
    <source>
        <dbReference type="ARBA" id="ARBA00005019"/>
    </source>
</evidence>
<dbReference type="CDD" id="cd02165">
    <property type="entry name" value="NMNAT"/>
    <property type="match status" value="1"/>
</dbReference>
<evidence type="ECO:0000256" key="4">
    <source>
        <dbReference type="ARBA" id="ARBA00012389"/>
    </source>
</evidence>
<sequence length="182" mass="21116">MKIGILGGSFNPIHIGHCILASYICQNTDLDEVWLSVSPQNPFKADRQMLQSEHRLRMVRLATECCPSLRPCGIELELPIPSYTINTLHTLQERYPENEFKIIIGSDNWERFGNWKCSQQIMDDFGVIIYPRHGYAIKEPEHPNVRCIDAPLIEISSTYIRESIKKGKNMNFFLPEKVYQYI</sequence>
<gene>
    <name evidence="16" type="ORF">IAB88_02070</name>
</gene>
<keyword evidence="9" id="KW-0067">ATP-binding</keyword>
<dbReference type="NCBIfam" id="TIGR00125">
    <property type="entry name" value="cyt_tran_rel"/>
    <property type="match status" value="1"/>
</dbReference>
<evidence type="ECO:0000313" key="16">
    <source>
        <dbReference type="EMBL" id="MBO8475762.1"/>
    </source>
</evidence>
<comment type="similarity">
    <text evidence="3">Belongs to the NadD family.</text>
</comment>
<evidence type="ECO:0000256" key="6">
    <source>
        <dbReference type="ARBA" id="ARBA00022679"/>
    </source>
</evidence>
<evidence type="ECO:0000256" key="14">
    <source>
        <dbReference type="ARBA" id="ARBA00048721"/>
    </source>
</evidence>
<dbReference type="InterPro" id="IPR005248">
    <property type="entry name" value="NadD/NMNAT"/>
</dbReference>
<evidence type="ECO:0000259" key="15">
    <source>
        <dbReference type="Pfam" id="PF01467"/>
    </source>
</evidence>
<dbReference type="Proteomes" id="UP000823598">
    <property type="component" value="Unassembled WGS sequence"/>
</dbReference>
<evidence type="ECO:0000256" key="11">
    <source>
        <dbReference type="ARBA" id="ARBA00031253"/>
    </source>
</evidence>
<evidence type="ECO:0000256" key="12">
    <source>
        <dbReference type="ARBA" id="ARBA00033140"/>
    </source>
</evidence>
<dbReference type="GO" id="GO:0004515">
    <property type="term" value="F:nicotinate-nucleotide adenylyltransferase activity"/>
    <property type="evidence" value="ECO:0007669"/>
    <property type="project" value="UniProtKB-EC"/>
</dbReference>
<dbReference type="PANTHER" id="PTHR39321">
    <property type="entry name" value="NICOTINATE-NUCLEOTIDE ADENYLYLTRANSFERASE-RELATED"/>
    <property type="match status" value="1"/>
</dbReference>
<keyword evidence="5" id="KW-0662">Pyridine nucleotide biosynthesis</keyword>
<dbReference type="Pfam" id="PF01467">
    <property type="entry name" value="CTP_transf_like"/>
    <property type="match status" value="1"/>
</dbReference>
<accession>A0A9D9INJ1</accession>
<dbReference type="InterPro" id="IPR004821">
    <property type="entry name" value="Cyt_trans-like"/>
</dbReference>
<dbReference type="GO" id="GO:0009435">
    <property type="term" value="P:NAD+ biosynthetic process"/>
    <property type="evidence" value="ECO:0007669"/>
    <property type="project" value="InterPro"/>
</dbReference>
<name>A0A9D9INJ1_9BACT</name>
<keyword evidence="10" id="KW-0520">NAD</keyword>
<keyword evidence="7 16" id="KW-0548">Nucleotidyltransferase</keyword>
<dbReference type="HAMAP" id="MF_00244">
    <property type="entry name" value="NaMN_adenylyltr"/>
    <property type="match status" value="1"/>
</dbReference>
<dbReference type="InterPro" id="IPR014729">
    <property type="entry name" value="Rossmann-like_a/b/a_fold"/>
</dbReference>
<reference evidence="16" key="1">
    <citation type="submission" date="2020-10" db="EMBL/GenBank/DDBJ databases">
        <authorList>
            <person name="Gilroy R."/>
        </authorList>
    </citation>
    <scope>NUCLEOTIDE SEQUENCE</scope>
    <source>
        <strain evidence="16">6919</strain>
    </source>
</reference>
<feature type="domain" description="Cytidyltransferase-like" evidence="15">
    <location>
        <begin position="5"/>
        <end position="162"/>
    </location>
</feature>
<dbReference type="SUPFAM" id="SSF52374">
    <property type="entry name" value="Nucleotidylyl transferase"/>
    <property type="match status" value="1"/>
</dbReference>
<dbReference type="NCBIfam" id="TIGR00482">
    <property type="entry name" value="nicotinate (nicotinamide) nucleotide adenylyltransferase"/>
    <property type="match status" value="1"/>
</dbReference>
<evidence type="ECO:0000256" key="9">
    <source>
        <dbReference type="ARBA" id="ARBA00022840"/>
    </source>
</evidence>
<evidence type="ECO:0000256" key="10">
    <source>
        <dbReference type="ARBA" id="ARBA00023027"/>
    </source>
</evidence>
<comment type="caution">
    <text evidence="16">The sequence shown here is derived from an EMBL/GenBank/DDBJ whole genome shotgun (WGS) entry which is preliminary data.</text>
</comment>
<evidence type="ECO:0000256" key="5">
    <source>
        <dbReference type="ARBA" id="ARBA00022642"/>
    </source>
</evidence>
<protein>
    <recommendedName>
        <fullName evidence="4">nicotinate-nucleotide adenylyltransferase</fullName>
        <ecNumber evidence="4">2.7.7.18</ecNumber>
    </recommendedName>
    <alternativeName>
        <fullName evidence="13">Deamido-NAD(+) diphosphorylase</fullName>
    </alternativeName>
    <alternativeName>
        <fullName evidence="12">Deamido-NAD(+) pyrophosphorylase</fullName>
    </alternativeName>
    <alternativeName>
        <fullName evidence="11">Nicotinate mononucleotide adenylyltransferase</fullName>
    </alternativeName>
</protein>
<reference evidence="16" key="2">
    <citation type="journal article" date="2021" name="PeerJ">
        <title>Extensive microbial diversity within the chicken gut microbiome revealed by metagenomics and culture.</title>
        <authorList>
            <person name="Gilroy R."/>
            <person name="Ravi A."/>
            <person name="Getino M."/>
            <person name="Pursley I."/>
            <person name="Horton D.L."/>
            <person name="Alikhan N.F."/>
            <person name="Baker D."/>
            <person name="Gharbi K."/>
            <person name="Hall N."/>
            <person name="Watson M."/>
            <person name="Adriaenssens E.M."/>
            <person name="Foster-Nyarko E."/>
            <person name="Jarju S."/>
            <person name="Secka A."/>
            <person name="Antonio M."/>
            <person name="Oren A."/>
            <person name="Chaudhuri R.R."/>
            <person name="La Ragione R."/>
            <person name="Hildebrand F."/>
            <person name="Pallen M.J."/>
        </authorList>
    </citation>
    <scope>NUCLEOTIDE SEQUENCE</scope>
    <source>
        <strain evidence="16">6919</strain>
    </source>
</reference>
<evidence type="ECO:0000313" key="17">
    <source>
        <dbReference type="Proteomes" id="UP000823598"/>
    </source>
</evidence>
<feature type="non-terminal residue" evidence="16">
    <location>
        <position position="182"/>
    </location>
</feature>
<dbReference type="EMBL" id="JADIMC010000025">
    <property type="protein sequence ID" value="MBO8475762.1"/>
    <property type="molecule type" value="Genomic_DNA"/>
</dbReference>
<dbReference type="EC" id="2.7.7.18" evidence="4"/>
<proteinExistence type="inferred from homology"/>
<comment type="catalytic activity">
    <reaction evidence="14">
        <text>nicotinate beta-D-ribonucleotide + ATP + H(+) = deamido-NAD(+) + diphosphate</text>
        <dbReference type="Rhea" id="RHEA:22860"/>
        <dbReference type="ChEBI" id="CHEBI:15378"/>
        <dbReference type="ChEBI" id="CHEBI:30616"/>
        <dbReference type="ChEBI" id="CHEBI:33019"/>
        <dbReference type="ChEBI" id="CHEBI:57502"/>
        <dbReference type="ChEBI" id="CHEBI:58437"/>
        <dbReference type="EC" id="2.7.7.18"/>
    </reaction>
</comment>
<comment type="function">
    <text evidence="1">Catalyzes the reversible adenylation of nicotinate mononucleotide (NaMN) to nicotinic acid adenine dinucleotide (NaAD).</text>
</comment>
<keyword evidence="8" id="KW-0547">Nucleotide-binding</keyword>